<sequence>MCPQEPLLPAGYEKAGALLSSGFALPDFLGQKRKKGLRFRKP</sequence>
<evidence type="ECO:0000313" key="1">
    <source>
        <dbReference type="EMBL" id="EEB33390.1"/>
    </source>
</evidence>
<reference evidence="1 2" key="1">
    <citation type="submission" date="2008-10" db="EMBL/GenBank/DDBJ databases">
        <title>Draft genome sequence of Desulvovibrio piger (ATCC 29098).</title>
        <authorList>
            <person name="Sudarsanam P."/>
            <person name="Ley R."/>
            <person name="Guruge J."/>
            <person name="Turnbaugh P.J."/>
            <person name="Mahowald M."/>
            <person name="Liep D."/>
            <person name="Gordon J."/>
        </authorList>
    </citation>
    <scope>NUCLEOTIDE SEQUENCE [LARGE SCALE GENOMIC DNA]</scope>
    <source>
        <strain evidence="1 2">ATCC 29098</strain>
    </source>
</reference>
<dbReference type="AlphaFoldDB" id="B6WUG1"/>
<organism evidence="1 2">
    <name type="scientific">Desulfovibrio piger ATCC 29098</name>
    <dbReference type="NCBI Taxonomy" id="411464"/>
    <lineage>
        <taxon>Bacteria</taxon>
        <taxon>Pseudomonadati</taxon>
        <taxon>Thermodesulfobacteriota</taxon>
        <taxon>Desulfovibrionia</taxon>
        <taxon>Desulfovibrionales</taxon>
        <taxon>Desulfovibrionaceae</taxon>
        <taxon>Desulfovibrio</taxon>
    </lineage>
</organism>
<accession>B6WUG1</accession>
<proteinExistence type="predicted"/>
<comment type="caution">
    <text evidence="1">The sequence shown here is derived from an EMBL/GenBank/DDBJ whole genome shotgun (WGS) entry which is preliminary data.</text>
</comment>
<dbReference type="EMBL" id="ABXU01000052">
    <property type="protein sequence ID" value="EEB33390.1"/>
    <property type="molecule type" value="Genomic_DNA"/>
</dbReference>
<dbReference type="Proteomes" id="UP000003676">
    <property type="component" value="Unassembled WGS sequence"/>
</dbReference>
<evidence type="ECO:0000313" key="2">
    <source>
        <dbReference type="Proteomes" id="UP000003676"/>
    </source>
</evidence>
<name>B6WUG1_9BACT</name>
<protein>
    <submittedName>
        <fullName evidence="1">Uncharacterized protein</fullName>
    </submittedName>
</protein>
<reference evidence="1 2" key="2">
    <citation type="submission" date="2008-10" db="EMBL/GenBank/DDBJ databases">
        <authorList>
            <person name="Fulton L."/>
            <person name="Clifton S."/>
            <person name="Fulton B."/>
            <person name="Xu J."/>
            <person name="Minx P."/>
            <person name="Pepin K.H."/>
            <person name="Johnson M."/>
            <person name="Bhonagiri V."/>
            <person name="Nash W.E."/>
            <person name="Mardis E.R."/>
            <person name="Wilson R.K."/>
        </authorList>
    </citation>
    <scope>NUCLEOTIDE SEQUENCE [LARGE SCALE GENOMIC DNA]</scope>
    <source>
        <strain evidence="1 2">ATCC 29098</strain>
    </source>
</reference>
<dbReference type="HOGENOM" id="CLU_3250548_0_0_7"/>
<gene>
    <name evidence="1" type="ORF">DESPIG_01719</name>
</gene>